<dbReference type="PANTHER" id="PTHR43420">
    <property type="entry name" value="ACETYLTRANSFERASE"/>
    <property type="match status" value="1"/>
</dbReference>
<evidence type="ECO:0000259" key="3">
    <source>
        <dbReference type="PROSITE" id="PS51186"/>
    </source>
</evidence>
<keyword evidence="5" id="KW-1185">Reference proteome</keyword>
<dbReference type="InterPro" id="IPR016181">
    <property type="entry name" value="Acyl_CoA_acyltransferase"/>
</dbReference>
<evidence type="ECO:0000256" key="2">
    <source>
        <dbReference type="ARBA" id="ARBA00023315"/>
    </source>
</evidence>
<protein>
    <submittedName>
        <fullName evidence="4">N-acetyltransferase</fullName>
    </submittedName>
</protein>
<evidence type="ECO:0000313" key="5">
    <source>
        <dbReference type="Proteomes" id="UP000317365"/>
    </source>
</evidence>
<evidence type="ECO:0000313" key="4">
    <source>
        <dbReference type="EMBL" id="QDL55549.1"/>
    </source>
</evidence>
<dbReference type="Proteomes" id="UP000317365">
    <property type="component" value="Chromosome"/>
</dbReference>
<dbReference type="Gene3D" id="3.40.630.30">
    <property type="match status" value="1"/>
</dbReference>
<dbReference type="InterPro" id="IPR050680">
    <property type="entry name" value="YpeA/RimI_acetyltransf"/>
</dbReference>
<dbReference type="CDD" id="cd04301">
    <property type="entry name" value="NAT_SF"/>
    <property type="match status" value="1"/>
</dbReference>
<dbReference type="AlphaFoldDB" id="A0A515ESB6"/>
<dbReference type="GO" id="GO:0016747">
    <property type="term" value="F:acyltransferase activity, transferring groups other than amino-acyl groups"/>
    <property type="evidence" value="ECO:0007669"/>
    <property type="project" value="InterPro"/>
</dbReference>
<keyword evidence="1" id="KW-0808">Transferase</keyword>
<gene>
    <name evidence="4" type="ORF">EXZ61_15950</name>
</gene>
<dbReference type="InterPro" id="IPR000182">
    <property type="entry name" value="GNAT_dom"/>
</dbReference>
<name>A0A515ESB6_9BURK</name>
<accession>A0A515ESB6</accession>
<keyword evidence="2" id="KW-0012">Acyltransferase</keyword>
<organism evidence="4 5">
    <name type="scientific">Rhodoferax aquaticus</name>
    <dbReference type="NCBI Taxonomy" id="2527691"/>
    <lineage>
        <taxon>Bacteria</taxon>
        <taxon>Pseudomonadati</taxon>
        <taxon>Pseudomonadota</taxon>
        <taxon>Betaproteobacteria</taxon>
        <taxon>Burkholderiales</taxon>
        <taxon>Comamonadaceae</taxon>
        <taxon>Rhodoferax</taxon>
    </lineage>
</organism>
<dbReference type="EMBL" id="CP036282">
    <property type="protein sequence ID" value="QDL55549.1"/>
    <property type="molecule type" value="Genomic_DNA"/>
</dbReference>
<reference evidence="5" key="2">
    <citation type="journal article" date="2020" name="Int. J. Syst. Evol. Microbiol.">
        <title>Genomic insights into a novel species Rhodoferax aquaticus sp. nov., isolated from freshwater.</title>
        <authorList>
            <person name="Li T."/>
            <person name="Zhuo Y."/>
            <person name="Jin C.Z."/>
            <person name="Wu X."/>
            <person name="Ko S.R."/>
            <person name="Jin F.J."/>
            <person name="Ahn C.Y."/>
            <person name="Oh H.M."/>
            <person name="Lee H.G."/>
            <person name="Jin L."/>
        </authorList>
    </citation>
    <scope>NUCLEOTIDE SEQUENCE [LARGE SCALE GENOMIC DNA]</scope>
    <source>
        <strain evidence="5">Gr-4</strain>
    </source>
</reference>
<proteinExistence type="predicted"/>
<dbReference type="SUPFAM" id="SSF55729">
    <property type="entry name" value="Acyl-CoA N-acyltransferases (Nat)"/>
    <property type="match status" value="1"/>
</dbReference>
<evidence type="ECO:0000256" key="1">
    <source>
        <dbReference type="ARBA" id="ARBA00022679"/>
    </source>
</evidence>
<feature type="domain" description="N-acetyltransferase" evidence="3">
    <location>
        <begin position="1"/>
        <end position="168"/>
    </location>
</feature>
<reference evidence="5" key="1">
    <citation type="submission" date="2019-02" db="EMBL/GenBank/DDBJ databases">
        <title>Complete genome sequence of Rhodoferax sp. Gr-4.</title>
        <authorList>
            <person name="Jin L."/>
        </authorList>
    </citation>
    <scope>NUCLEOTIDE SEQUENCE [LARGE SCALE GENOMIC DNA]</scope>
    <source>
        <strain evidence="5">Gr-4</strain>
    </source>
</reference>
<dbReference type="PANTHER" id="PTHR43420:SF43">
    <property type="entry name" value="SPERMINE_SPERMIDINE ACETYLTRANSFERASE"/>
    <property type="match status" value="1"/>
</dbReference>
<dbReference type="PROSITE" id="PS51186">
    <property type="entry name" value="GNAT"/>
    <property type="match status" value="1"/>
</dbReference>
<dbReference type="RefSeq" id="WP_142812705.1">
    <property type="nucleotide sequence ID" value="NZ_CP036282.1"/>
</dbReference>
<sequence>MQLETISLSNLDHVAAIHAASWRSAYRGILQDAFLDADLVANRQALWTKRLTPNRADQFGYLAFDPVHNKALGFVYAYAGADPQWGTLADNLHVMPECKGQGIGRSLLKAIAHHCQAANPSQGLYLWVYERNTAAQQFYAALGGQRGERIEVTVAGGGTAPEWRYSWASPAVLLERLG</sequence>
<dbReference type="Pfam" id="PF00583">
    <property type="entry name" value="Acetyltransf_1"/>
    <property type="match status" value="1"/>
</dbReference>
<dbReference type="KEGG" id="rhg:EXZ61_15950"/>